<keyword evidence="6" id="KW-1133">Transmembrane helix</keyword>
<dbReference type="OrthoDB" id="5428110at2"/>
<comment type="subcellular location">
    <subcellularLocation>
        <location evidence="1">Cell inner membrane</location>
        <topology evidence="1">Multi-pass membrane protein</topology>
    </subcellularLocation>
</comment>
<keyword evidence="11" id="KW-1185">Reference proteome</keyword>
<evidence type="ECO:0000256" key="2">
    <source>
        <dbReference type="ARBA" id="ARBA00022519"/>
    </source>
</evidence>
<feature type="domain" description="Methyl-accepting transducer" evidence="7">
    <location>
        <begin position="382"/>
        <end position="604"/>
    </location>
</feature>
<keyword evidence="2" id="KW-1003">Cell membrane</keyword>
<dbReference type="STRING" id="96561.Dole_0205"/>
<dbReference type="InterPro" id="IPR000727">
    <property type="entry name" value="T_SNARE_dom"/>
</dbReference>
<feature type="transmembrane region" description="Helical" evidence="6">
    <location>
        <begin position="278"/>
        <end position="300"/>
    </location>
</feature>
<dbReference type="SMART" id="SM00283">
    <property type="entry name" value="MA"/>
    <property type="match status" value="1"/>
</dbReference>
<dbReference type="Pfam" id="PF00672">
    <property type="entry name" value="HAMP"/>
    <property type="match status" value="1"/>
</dbReference>
<feature type="domain" description="T-SNARE coiled-coil homology" evidence="8">
    <location>
        <begin position="534"/>
        <end position="596"/>
    </location>
</feature>
<keyword evidence="3 5" id="KW-0807">Transducer</keyword>
<dbReference type="GO" id="GO:0005886">
    <property type="term" value="C:plasma membrane"/>
    <property type="evidence" value="ECO:0007669"/>
    <property type="project" value="UniProtKB-SubCell"/>
</dbReference>
<evidence type="ECO:0000256" key="3">
    <source>
        <dbReference type="ARBA" id="ARBA00023224"/>
    </source>
</evidence>
<feature type="domain" description="HAMP" evidence="9">
    <location>
        <begin position="302"/>
        <end position="356"/>
    </location>
</feature>
<protein>
    <submittedName>
        <fullName evidence="10">Methyl-accepting chemotaxis sensory transducer</fullName>
    </submittedName>
</protein>
<dbReference type="InterPro" id="IPR003660">
    <property type="entry name" value="HAMP_dom"/>
</dbReference>
<dbReference type="HOGENOM" id="CLU_423196_0_0_7"/>
<proteinExistence type="inferred from homology"/>
<dbReference type="CDD" id="cd06225">
    <property type="entry name" value="HAMP"/>
    <property type="match status" value="1"/>
</dbReference>
<dbReference type="PROSITE" id="PS50885">
    <property type="entry name" value="HAMP"/>
    <property type="match status" value="1"/>
</dbReference>
<comment type="similarity">
    <text evidence="4">Belongs to the methyl-accepting chemotaxis (MCP) protein family.</text>
</comment>
<dbReference type="EMBL" id="CP000859">
    <property type="protein sequence ID" value="ABW66015.1"/>
    <property type="molecule type" value="Genomic_DNA"/>
</dbReference>
<name>A8ZRZ7_DESOH</name>
<dbReference type="KEGG" id="dol:Dole_0205"/>
<evidence type="ECO:0000313" key="10">
    <source>
        <dbReference type="EMBL" id="ABW66015.1"/>
    </source>
</evidence>
<keyword evidence="6" id="KW-0472">Membrane</keyword>
<dbReference type="PROSITE" id="PS50111">
    <property type="entry name" value="CHEMOTAXIS_TRANSDUC_2"/>
    <property type="match status" value="1"/>
</dbReference>
<accession>A8ZRZ7</accession>
<dbReference type="InterPro" id="IPR004089">
    <property type="entry name" value="MCPsignal_dom"/>
</dbReference>
<keyword evidence="2" id="KW-0997">Cell inner membrane</keyword>
<dbReference type="PROSITE" id="PS50192">
    <property type="entry name" value="T_SNARE"/>
    <property type="match status" value="1"/>
</dbReference>
<sequence>MALGFITKSYRNRVMALTLPVVVGAVVLVTILAYIFILSNMVNFQRENMETALVGMADGLDTRISEARNAISVLSSRPVHRSDGAAVLELAHAAAPTFFALFLSDPGGGLAMAVGEAIPEQVVLPPFETFDMAPGPDGRRSVFVGSVERIPPSMTPVFLVAAPVRLVDPSGGEADGVVGGYVDINRLFDSCVASFVPLRTSHVFLADAAGKTLARSGEDVATAVFLAKKTGVKESESLFHKNAAGTRYLSVVRPCLDGWWVVGLSVPLKALFTDLPRLIFYSVLLGLATIFLVSLMAWVITGMMVKTINRLTDNLKNIVEGKGDLTQRLTVKGEDEIAGLAMWFNRFVEKLGRMITTITKKATRVGEAARALQEFSGEMTHTAGSLKDLSKIVVASTDDVNINMASVATTMEQYSHNLDTMASATEQMTATIDQIAQSSGVSMKRTNQAVSYTQTVHESVKDLGDAMEAIGGITDAIARISGQTNLLALNATIEAARAGEQGKGFAVVAGEIKTLAGETDTATKSIHDRVCGIQTSSRSTIDSIDKIADIIRAIDEVVSNTATALEQQSTSTREIAANIMQASEGIQDVHRRISQSTAGLSGMAREIKTLDDRSKIIFQKSGDIDRRAAELAAIAEELTTMVSQYKV</sequence>
<organism evidence="10 11">
    <name type="scientific">Desulfosudis oleivorans (strain DSM 6200 / JCM 39069 / Hxd3)</name>
    <name type="common">Desulfococcus oleovorans</name>
    <dbReference type="NCBI Taxonomy" id="96561"/>
    <lineage>
        <taxon>Bacteria</taxon>
        <taxon>Pseudomonadati</taxon>
        <taxon>Thermodesulfobacteriota</taxon>
        <taxon>Desulfobacteria</taxon>
        <taxon>Desulfobacterales</taxon>
        <taxon>Desulfosudaceae</taxon>
        <taxon>Desulfosudis</taxon>
    </lineage>
</organism>
<evidence type="ECO:0000259" key="8">
    <source>
        <dbReference type="PROSITE" id="PS50192"/>
    </source>
</evidence>
<evidence type="ECO:0000259" key="9">
    <source>
        <dbReference type="PROSITE" id="PS50885"/>
    </source>
</evidence>
<dbReference type="RefSeq" id="WP_012173634.1">
    <property type="nucleotide sequence ID" value="NC_009943.1"/>
</dbReference>
<dbReference type="SUPFAM" id="SSF58104">
    <property type="entry name" value="Methyl-accepting chemotaxis protein (MCP) signaling domain"/>
    <property type="match status" value="1"/>
</dbReference>
<keyword evidence="6" id="KW-0812">Transmembrane</keyword>
<dbReference type="Pfam" id="PF00015">
    <property type="entry name" value="MCPsignal"/>
    <property type="match status" value="1"/>
</dbReference>
<dbReference type="eggNOG" id="COG0840">
    <property type="taxonomic scope" value="Bacteria"/>
</dbReference>
<dbReference type="PANTHER" id="PTHR32089">
    <property type="entry name" value="METHYL-ACCEPTING CHEMOTAXIS PROTEIN MCPB"/>
    <property type="match status" value="1"/>
</dbReference>
<gene>
    <name evidence="10" type="ordered locus">Dole_0205</name>
</gene>
<evidence type="ECO:0000259" key="7">
    <source>
        <dbReference type="PROSITE" id="PS50111"/>
    </source>
</evidence>
<dbReference type="SMART" id="SM00304">
    <property type="entry name" value="HAMP"/>
    <property type="match status" value="1"/>
</dbReference>
<evidence type="ECO:0000313" key="11">
    <source>
        <dbReference type="Proteomes" id="UP000008561"/>
    </source>
</evidence>
<dbReference type="Proteomes" id="UP000008561">
    <property type="component" value="Chromosome"/>
</dbReference>
<dbReference type="Gene3D" id="1.10.8.500">
    <property type="entry name" value="HAMP domain in histidine kinase"/>
    <property type="match status" value="1"/>
</dbReference>
<evidence type="ECO:0000256" key="1">
    <source>
        <dbReference type="ARBA" id="ARBA00004429"/>
    </source>
</evidence>
<dbReference type="Gene3D" id="1.10.287.950">
    <property type="entry name" value="Methyl-accepting chemotaxis protein"/>
    <property type="match status" value="1"/>
</dbReference>
<evidence type="ECO:0000256" key="6">
    <source>
        <dbReference type="SAM" id="Phobius"/>
    </source>
</evidence>
<dbReference type="GO" id="GO:0007165">
    <property type="term" value="P:signal transduction"/>
    <property type="evidence" value="ECO:0007669"/>
    <property type="project" value="UniProtKB-KW"/>
</dbReference>
<evidence type="ECO:0000256" key="5">
    <source>
        <dbReference type="PROSITE-ProRule" id="PRU00284"/>
    </source>
</evidence>
<dbReference type="AlphaFoldDB" id="A8ZRZ7"/>
<evidence type="ECO:0000256" key="4">
    <source>
        <dbReference type="ARBA" id="ARBA00029447"/>
    </source>
</evidence>
<feature type="transmembrane region" description="Helical" evidence="6">
    <location>
        <begin position="14"/>
        <end position="37"/>
    </location>
</feature>
<dbReference type="PANTHER" id="PTHR32089:SF112">
    <property type="entry name" value="LYSOZYME-LIKE PROTEIN-RELATED"/>
    <property type="match status" value="1"/>
</dbReference>
<reference evidence="10 11" key="1">
    <citation type="submission" date="2007-10" db="EMBL/GenBank/DDBJ databases">
        <title>Complete sequence of Desulfococcus oleovorans Hxd3.</title>
        <authorList>
            <consortium name="US DOE Joint Genome Institute"/>
            <person name="Copeland A."/>
            <person name="Lucas S."/>
            <person name="Lapidus A."/>
            <person name="Barry K."/>
            <person name="Glavina del Rio T."/>
            <person name="Dalin E."/>
            <person name="Tice H."/>
            <person name="Pitluck S."/>
            <person name="Kiss H."/>
            <person name="Brettin T."/>
            <person name="Bruce D."/>
            <person name="Detter J.C."/>
            <person name="Han C."/>
            <person name="Schmutz J."/>
            <person name="Larimer F."/>
            <person name="Land M."/>
            <person name="Hauser L."/>
            <person name="Kyrpides N."/>
            <person name="Kim E."/>
            <person name="Wawrik B."/>
            <person name="Richardson P."/>
        </authorList>
    </citation>
    <scope>NUCLEOTIDE SEQUENCE [LARGE SCALE GENOMIC DNA]</scope>
    <source>
        <strain evidence="11">DSM 6200 / JCM 39069 / Hxd3</strain>
    </source>
</reference>